<feature type="compositionally biased region" description="Low complexity" evidence="1">
    <location>
        <begin position="1"/>
        <end position="14"/>
    </location>
</feature>
<evidence type="ECO:0000313" key="3">
    <source>
        <dbReference type="Proteomes" id="UP000748025"/>
    </source>
</evidence>
<dbReference type="Proteomes" id="UP000748025">
    <property type="component" value="Unassembled WGS sequence"/>
</dbReference>
<dbReference type="EMBL" id="SRPW01001638">
    <property type="protein sequence ID" value="KAG5999730.1"/>
    <property type="molecule type" value="Genomic_DNA"/>
</dbReference>
<protein>
    <submittedName>
        <fullName evidence="2">Uncharacterized protein</fullName>
    </submittedName>
</protein>
<gene>
    <name evidence="2" type="ORF">E4U43_001904</name>
</gene>
<feature type="region of interest" description="Disordered" evidence="1">
    <location>
        <begin position="1"/>
        <end position="20"/>
    </location>
</feature>
<accession>A0A9P7N7V3</accession>
<keyword evidence="3" id="KW-1185">Reference proteome</keyword>
<evidence type="ECO:0000313" key="2">
    <source>
        <dbReference type="EMBL" id="KAG5999730.1"/>
    </source>
</evidence>
<feature type="compositionally biased region" description="Polar residues" evidence="1">
    <location>
        <begin position="47"/>
        <end position="56"/>
    </location>
</feature>
<reference evidence="2" key="1">
    <citation type="journal article" date="2020" name="bioRxiv">
        <title>Whole genome comparisons of ergot fungi reveals the divergence and evolution of species within the genus Claviceps are the result of varying mechanisms driving genome evolution and host range expansion.</title>
        <authorList>
            <person name="Wyka S.A."/>
            <person name="Mondo S.J."/>
            <person name="Liu M."/>
            <person name="Dettman J."/>
            <person name="Nalam V."/>
            <person name="Broders K.D."/>
        </authorList>
    </citation>
    <scope>NUCLEOTIDE SEQUENCE</scope>
    <source>
        <strain evidence="2">CCC 602</strain>
    </source>
</reference>
<name>A0A9P7N7V3_9HYPO</name>
<organism evidence="2 3">
    <name type="scientific">Claviceps pusilla</name>
    <dbReference type="NCBI Taxonomy" id="123648"/>
    <lineage>
        <taxon>Eukaryota</taxon>
        <taxon>Fungi</taxon>
        <taxon>Dikarya</taxon>
        <taxon>Ascomycota</taxon>
        <taxon>Pezizomycotina</taxon>
        <taxon>Sordariomycetes</taxon>
        <taxon>Hypocreomycetidae</taxon>
        <taxon>Hypocreales</taxon>
        <taxon>Clavicipitaceae</taxon>
        <taxon>Claviceps</taxon>
    </lineage>
</organism>
<feature type="region of interest" description="Disordered" evidence="1">
    <location>
        <begin position="47"/>
        <end position="72"/>
    </location>
</feature>
<dbReference type="AlphaFoldDB" id="A0A9P7N7V3"/>
<evidence type="ECO:0000256" key="1">
    <source>
        <dbReference type="SAM" id="MobiDB-lite"/>
    </source>
</evidence>
<proteinExistence type="predicted"/>
<comment type="caution">
    <text evidence="2">The sequence shown here is derived from an EMBL/GenBank/DDBJ whole genome shotgun (WGS) entry which is preliminary data.</text>
</comment>
<sequence>MATRASAGKAAPAADGPFETETLYRVRSKTLERKSDDEFHLMTWKQSGVQPSTDNAASGMERTKMSIFTSAQ</sequence>